<organism evidence="1 2">
    <name type="scientific">Lipomyces kononenkoae</name>
    <name type="common">Yeast</name>
    <dbReference type="NCBI Taxonomy" id="34357"/>
    <lineage>
        <taxon>Eukaryota</taxon>
        <taxon>Fungi</taxon>
        <taxon>Dikarya</taxon>
        <taxon>Ascomycota</taxon>
        <taxon>Saccharomycotina</taxon>
        <taxon>Lipomycetes</taxon>
        <taxon>Lipomycetales</taxon>
        <taxon>Lipomycetaceae</taxon>
        <taxon>Lipomyces</taxon>
    </lineage>
</organism>
<comment type="caution">
    <text evidence="1">The sequence shown here is derived from an EMBL/GenBank/DDBJ whole genome shotgun (WGS) entry which is preliminary data.</text>
</comment>
<protein>
    <submittedName>
        <fullName evidence="1">Uncharacterized protein</fullName>
    </submittedName>
</protein>
<sequence length="1024" mass="116992">MMAAAGTPGNLTGQQEHYLKKELISLQLEREIASLSEPDALRRFGAPFRSDDANGSSSSNGKNGKLGFFRGRNGTASASLGREINEINPGESDFPILRHVFVNHIRSFPFLDQAKEIEFWQHKVQTFWEIFSTKRISTSDDRTEDTKRKRLVFQIQKLIEIMMSSGIRTASGLEKGVQADDIDLGTTTAGLNGDLMKNLGAAGVDTSDKEKFMIANAVDGYLINEFDINVVGVRVVQEKKRVRSQSHLDFIIRTGQENQKEDIYVARRYSDFRLLHQELLHAFPEKSLPRVPMKNKHFTVVNDDHVSHSAPNPAALSETAIDNPNISPRSSISHAASEASVSSVGTSGSMSPYPSPGPTSSVSKTLTHKFSKSSLRRRKSASFPSSQVSLTKLNANRNDLSIANGTTEVNGTPKVRLPGELQRLSLRAFLRSLVAIPSVAESEIFRKFLTDRPFRLSDITSAEIADIRLRRQADAVRLEEQFEFYQIASRRARELDGYMTEFKKDLIQRDGLSKFFNEIREKDRLADLAPQYQKFVEWARIEIAATIYHLFIGQDGASEVLAQTKRIHRMMPYALLKNVMRFSNPVSMMKAMLDLFLAQPFGQKSLLQRMMHIILYEDVKVQDRAIQLVRKKVDNDELCDRIQKYIDAEQEVRDQINWESQDEEIDIIVAIAKTDQIAPPINPKIIGDVINSWIAWNIAVEDVTVEVDDQIRYFSNLKSLLKLMIRKRDKDMILAISGERVTVELLRDVFTMFYQPLVRVYKSANVYNSVSDTAAFVDDLVKTVEEYEEDGVNFDANALVQKFIDLCERHQESFYRFVHDVHIHDNGLFTKLMLWIEDILRFLRDGPKSTIDMNELFNMATTTDVISLQTDEKVTVDRDQLMKEIDSMIEWNRQRKAWREKKTRDKLREGQRRANGENVDDEQIDEDDLHESEWKKTLPQVLNGGDFGLNDEDLEDFAIDQSNLSSDESAADDDEWMDPIEYERRARARRNRRHGRNGEPPKPTIVEIPKLVGPFVEQLRVVLS</sequence>
<proteinExistence type="predicted"/>
<dbReference type="Proteomes" id="UP001433508">
    <property type="component" value="Unassembled WGS sequence"/>
</dbReference>
<evidence type="ECO:0000313" key="1">
    <source>
        <dbReference type="EMBL" id="KAK9241101.1"/>
    </source>
</evidence>
<evidence type="ECO:0000313" key="2">
    <source>
        <dbReference type="Proteomes" id="UP001433508"/>
    </source>
</evidence>
<name>A0ACC3TBU3_LIPKO</name>
<gene>
    <name evidence="1" type="ORF">V1525DRAFT_393703</name>
</gene>
<keyword evidence="2" id="KW-1185">Reference proteome</keyword>
<accession>A0ACC3TBU3</accession>
<dbReference type="EMBL" id="MU971336">
    <property type="protein sequence ID" value="KAK9241101.1"/>
    <property type="molecule type" value="Genomic_DNA"/>
</dbReference>
<reference evidence="2" key="1">
    <citation type="journal article" date="2024" name="Front. Bioeng. Biotechnol.">
        <title>Genome-scale model development and genomic sequencing of the oleaginous clade Lipomyces.</title>
        <authorList>
            <person name="Czajka J.J."/>
            <person name="Han Y."/>
            <person name="Kim J."/>
            <person name="Mondo S.J."/>
            <person name="Hofstad B.A."/>
            <person name="Robles A."/>
            <person name="Haridas S."/>
            <person name="Riley R."/>
            <person name="LaButti K."/>
            <person name="Pangilinan J."/>
            <person name="Andreopoulos W."/>
            <person name="Lipzen A."/>
            <person name="Yan J."/>
            <person name="Wang M."/>
            <person name="Ng V."/>
            <person name="Grigoriev I.V."/>
            <person name="Spatafora J.W."/>
            <person name="Magnuson J.K."/>
            <person name="Baker S.E."/>
            <person name="Pomraning K.R."/>
        </authorList>
    </citation>
    <scope>NUCLEOTIDE SEQUENCE [LARGE SCALE GENOMIC DNA]</scope>
    <source>
        <strain evidence="2">CBS 7786</strain>
    </source>
</reference>